<accession>A0A9N8EZ45</accession>
<dbReference type="AlphaFoldDB" id="A0A9N8EZ45"/>
<name>A0A9N8EZ45_9STRA</name>
<reference evidence="3" key="1">
    <citation type="submission" date="2020-06" db="EMBL/GenBank/DDBJ databases">
        <authorList>
            <consortium name="Plant Systems Biology data submission"/>
        </authorList>
    </citation>
    <scope>NUCLEOTIDE SEQUENCE</scope>
    <source>
        <strain evidence="3">D6</strain>
    </source>
</reference>
<feature type="compositionally biased region" description="Pro residues" evidence="2">
    <location>
        <begin position="43"/>
        <end position="64"/>
    </location>
</feature>
<feature type="compositionally biased region" description="Low complexity" evidence="2">
    <location>
        <begin position="263"/>
        <end position="272"/>
    </location>
</feature>
<gene>
    <name evidence="3" type="ORF">SEMRO_2371_G325220.1</name>
</gene>
<evidence type="ECO:0000313" key="3">
    <source>
        <dbReference type="EMBL" id="CAB9528990.1"/>
    </source>
</evidence>
<feature type="compositionally biased region" description="Low complexity" evidence="2">
    <location>
        <begin position="14"/>
        <end position="28"/>
    </location>
</feature>
<feature type="region of interest" description="Disordered" evidence="2">
    <location>
        <begin position="1"/>
        <end position="97"/>
    </location>
</feature>
<dbReference type="EMBL" id="CAICTM010002369">
    <property type="protein sequence ID" value="CAB9528990.1"/>
    <property type="molecule type" value="Genomic_DNA"/>
</dbReference>
<feature type="region of interest" description="Disordered" evidence="2">
    <location>
        <begin position="256"/>
        <end position="350"/>
    </location>
</feature>
<feature type="compositionally biased region" description="Polar residues" evidence="2">
    <location>
        <begin position="87"/>
        <end position="97"/>
    </location>
</feature>
<evidence type="ECO:0000256" key="1">
    <source>
        <dbReference type="SAM" id="Coils"/>
    </source>
</evidence>
<feature type="compositionally biased region" description="Basic residues" evidence="2">
    <location>
        <begin position="1"/>
        <end position="13"/>
    </location>
</feature>
<evidence type="ECO:0000256" key="2">
    <source>
        <dbReference type="SAM" id="MobiDB-lite"/>
    </source>
</evidence>
<feature type="compositionally biased region" description="Polar residues" evidence="2">
    <location>
        <begin position="273"/>
        <end position="283"/>
    </location>
</feature>
<comment type="caution">
    <text evidence="3">The sequence shown here is derived from an EMBL/GenBank/DDBJ whole genome shotgun (WGS) entry which is preliminary data.</text>
</comment>
<feature type="region of interest" description="Disordered" evidence="2">
    <location>
        <begin position="177"/>
        <end position="233"/>
    </location>
</feature>
<keyword evidence="4" id="KW-1185">Reference proteome</keyword>
<protein>
    <submittedName>
        <fullName evidence="3">Uncharacterized protein</fullName>
    </submittedName>
</protein>
<proteinExistence type="predicted"/>
<evidence type="ECO:0000313" key="4">
    <source>
        <dbReference type="Proteomes" id="UP001153069"/>
    </source>
</evidence>
<feature type="compositionally biased region" description="Basic and acidic residues" evidence="2">
    <location>
        <begin position="338"/>
        <end position="350"/>
    </location>
</feature>
<dbReference type="Proteomes" id="UP001153069">
    <property type="component" value="Unassembled WGS sequence"/>
</dbReference>
<feature type="coiled-coil region" evidence="1">
    <location>
        <begin position="107"/>
        <end position="141"/>
    </location>
</feature>
<feature type="compositionally biased region" description="Polar residues" evidence="2">
    <location>
        <begin position="198"/>
        <end position="211"/>
    </location>
</feature>
<sequence length="350" mass="37384">MGTSRSKRRKKQQQQRQQQQLQQQQQQQTPPQDVATPLATNTPPVPPPPPPATPPGSTEPPPSTPVKSPVDPPSVHRLPVVPPPSYQPSGSSVASSNLAKHDTTMISQQLAQLVEALHQQKEETMERQAAFEARLSQQQQDINQSSVSIHGLVHTLMDQTNKQLGLMGIGGISPIPSNASSSLDHHPNGLLPMRQGVEGTTGSIAQSQGSSEPIGLGSGLSDVGGHPGPSPQPQVDIDVAIPPCGDEVIDHLRALKEEDKTTKTTSTQPTPTHGSSIPSTFSLPYTPVPPVSSNHAPTQPVQPVSSTAIFQYPKRYHRSGDDNRSTDSQNLIFPEALPTDRKHTTQEGGS</sequence>
<feature type="compositionally biased region" description="Polar residues" evidence="2">
    <location>
        <begin position="291"/>
        <end position="309"/>
    </location>
</feature>
<keyword evidence="1" id="KW-0175">Coiled coil</keyword>
<organism evidence="3 4">
    <name type="scientific">Seminavis robusta</name>
    <dbReference type="NCBI Taxonomy" id="568900"/>
    <lineage>
        <taxon>Eukaryota</taxon>
        <taxon>Sar</taxon>
        <taxon>Stramenopiles</taxon>
        <taxon>Ochrophyta</taxon>
        <taxon>Bacillariophyta</taxon>
        <taxon>Bacillariophyceae</taxon>
        <taxon>Bacillariophycidae</taxon>
        <taxon>Naviculales</taxon>
        <taxon>Naviculaceae</taxon>
        <taxon>Seminavis</taxon>
    </lineage>
</organism>